<keyword evidence="2" id="KW-1185">Reference proteome</keyword>
<organism evidence="1 2">
    <name type="scientific">Opisthorchis felineus</name>
    <dbReference type="NCBI Taxonomy" id="147828"/>
    <lineage>
        <taxon>Eukaryota</taxon>
        <taxon>Metazoa</taxon>
        <taxon>Spiralia</taxon>
        <taxon>Lophotrochozoa</taxon>
        <taxon>Platyhelminthes</taxon>
        <taxon>Trematoda</taxon>
        <taxon>Digenea</taxon>
        <taxon>Opisthorchiida</taxon>
        <taxon>Opisthorchiata</taxon>
        <taxon>Opisthorchiidae</taxon>
        <taxon>Opisthorchis</taxon>
    </lineage>
</organism>
<proteinExistence type="predicted"/>
<dbReference type="OrthoDB" id="20273at2759"/>
<gene>
    <name evidence="1" type="ORF">CRM22_001877</name>
</gene>
<name>A0A4S2MEK3_OPIFE</name>
<dbReference type="AlphaFoldDB" id="A0A4S2MEK3"/>
<evidence type="ECO:0000313" key="1">
    <source>
        <dbReference type="EMBL" id="TGZ72788.1"/>
    </source>
</evidence>
<dbReference type="STRING" id="147828.A0A4S2MEK3"/>
<reference evidence="1 2" key="1">
    <citation type="journal article" date="2019" name="BMC Genomics">
        <title>New insights from Opisthorchis felineus genome: update on genomics of the epidemiologically important liver flukes.</title>
        <authorList>
            <person name="Ershov N.I."/>
            <person name="Mordvinov V.A."/>
            <person name="Prokhortchouk E.B."/>
            <person name="Pakharukova M.Y."/>
            <person name="Gunbin K.V."/>
            <person name="Ustyantsev K."/>
            <person name="Genaev M.A."/>
            <person name="Blinov A.G."/>
            <person name="Mazur A."/>
            <person name="Boulygina E."/>
            <person name="Tsygankova S."/>
            <person name="Khrameeva E."/>
            <person name="Chekanov N."/>
            <person name="Fan G."/>
            <person name="Xiao A."/>
            <person name="Zhang H."/>
            <person name="Xu X."/>
            <person name="Yang H."/>
            <person name="Solovyev V."/>
            <person name="Lee S.M."/>
            <person name="Liu X."/>
            <person name="Afonnikov D.A."/>
            <person name="Skryabin K.G."/>
        </authorList>
    </citation>
    <scope>NUCLEOTIDE SEQUENCE [LARGE SCALE GENOMIC DNA]</scope>
    <source>
        <strain evidence="1">AK-0245</strain>
        <tissue evidence="1">Whole organism</tissue>
    </source>
</reference>
<dbReference type="Proteomes" id="UP000308267">
    <property type="component" value="Unassembled WGS sequence"/>
</dbReference>
<protein>
    <recommendedName>
        <fullName evidence="3">OTU domain-containing protein</fullName>
    </recommendedName>
</protein>
<dbReference type="EMBL" id="SJOL01003337">
    <property type="protein sequence ID" value="TGZ72788.1"/>
    <property type="molecule type" value="Genomic_DNA"/>
</dbReference>
<accession>A0A4S2MEK3</accession>
<evidence type="ECO:0008006" key="3">
    <source>
        <dbReference type="Google" id="ProtNLM"/>
    </source>
</evidence>
<sequence length="494" mass="55313">MDFERELTKLGLWRKLMPRDGKCLLNAIVDRLGEFSACAIYVEKLCESCCSHGLNTNAAYALESVKIAKSCLEHVDLDSLLEVISKQFGYQIIVYRPNETKHPEIIGESHHKKILVSEVDGHFDALMTRKEVELAGFCQAIVYELLYARVFGLRTDEVCRGRDALRLRLRGSSGSRGHNDSVRDTELIPFAYRAAKALDESIYRNVQFDNWRDEAIQSGLVKQLASNAILNFGSDTDNFAQLRMEQEISSTTTTNSQTTSSPSMLCTSEYDRAIRTGCLGLKQHVHWHAPRPGKHPGNSELLRNENTFQIPPRYALVPPVSQALEQSTTVAALLNVYETLLHFRLHNTTGTTYPLEPQAVETYVVSQNEDPKLAVQLVSSALSETISNDVPANWMHDSGPGAFQPHLELTNTTQFGQRCLPKRHYVSEALVPVDTVLQATQFPFHFVPSMPPPDAFAIDTLPLPYQPSALPMPPPDTAYRLVYVLFAWPPLTSV</sequence>
<evidence type="ECO:0000313" key="2">
    <source>
        <dbReference type="Proteomes" id="UP000308267"/>
    </source>
</evidence>
<comment type="caution">
    <text evidence="1">The sequence shown here is derived from an EMBL/GenBank/DDBJ whole genome shotgun (WGS) entry which is preliminary data.</text>
</comment>